<gene>
    <name evidence="2" type="ORF">PLEI_2850</name>
</gene>
<dbReference type="Proteomes" id="UP000030675">
    <property type="component" value="Unassembled WGS sequence"/>
</dbReference>
<evidence type="ECO:0000256" key="1">
    <source>
        <dbReference type="SAM" id="Phobius"/>
    </source>
</evidence>
<dbReference type="AlphaFoldDB" id="A0A0U1P9M6"/>
<keyword evidence="1" id="KW-1133">Transmembrane helix</keyword>
<organism evidence="2 3">
    <name type="scientific">Photobacterium leiognathi lrivu.4.1</name>
    <dbReference type="NCBI Taxonomy" id="1248232"/>
    <lineage>
        <taxon>Bacteria</taxon>
        <taxon>Pseudomonadati</taxon>
        <taxon>Pseudomonadota</taxon>
        <taxon>Gammaproteobacteria</taxon>
        <taxon>Vibrionales</taxon>
        <taxon>Vibrionaceae</taxon>
        <taxon>Photobacterium</taxon>
    </lineage>
</organism>
<accession>A0A0U1P9M6</accession>
<keyword evidence="1" id="KW-0812">Transmembrane</keyword>
<dbReference type="EMBL" id="DF196819">
    <property type="protein sequence ID" value="GAD31193.1"/>
    <property type="molecule type" value="Genomic_DNA"/>
</dbReference>
<keyword evidence="1" id="KW-0472">Membrane</keyword>
<reference evidence="3" key="1">
    <citation type="submission" date="2012-12" db="EMBL/GenBank/DDBJ databases">
        <title>Genome Sequence of Photobacterium leiognathi lrivu.4.1.</title>
        <authorList>
            <person name="Urbanczyk H."/>
            <person name="Ogura Y."/>
            <person name="Hayashi T."/>
            <person name="Dunlap P.V."/>
        </authorList>
    </citation>
    <scope>NUCLEOTIDE SEQUENCE [LARGE SCALE GENOMIC DNA]</scope>
    <source>
        <strain evidence="3">lrivu.4.1</strain>
    </source>
</reference>
<name>A0A0U1P9M6_PHOLE</name>
<evidence type="ECO:0000313" key="3">
    <source>
        <dbReference type="Proteomes" id="UP000030675"/>
    </source>
</evidence>
<dbReference type="HOGENOM" id="CLU_2701572_0_0_6"/>
<feature type="transmembrane region" description="Helical" evidence="1">
    <location>
        <begin position="36"/>
        <end position="58"/>
    </location>
</feature>
<sequence>MDIPFSNDNGFVLKALISFILHSHCFFISRISRYSFFLYASCLTLFIFFPSFVVKFSYFSLALCFSYYCYTWI</sequence>
<proteinExistence type="predicted"/>
<protein>
    <submittedName>
        <fullName evidence="2">Putative membrane protein</fullName>
    </submittedName>
</protein>
<evidence type="ECO:0000313" key="2">
    <source>
        <dbReference type="EMBL" id="GAD31193.1"/>
    </source>
</evidence>
<feature type="transmembrane region" description="Helical" evidence="1">
    <location>
        <begin position="12"/>
        <end position="29"/>
    </location>
</feature>